<keyword evidence="2" id="KW-1185">Reference proteome</keyword>
<reference evidence="1 2" key="1">
    <citation type="journal article" date="2023" name="ACS Omega">
        <title>Identification of the Neoaspergillic Acid Biosynthesis Gene Cluster by Establishing an In Vitro CRISPR-Ribonucleoprotein Genetic System in Aspergillus melleus.</title>
        <authorList>
            <person name="Yuan B."/>
            <person name="Grau M.F."/>
            <person name="Murata R.M."/>
            <person name="Torok T."/>
            <person name="Venkateswaran K."/>
            <person name="Stajich J.E."/>
            <person name="Wang C.C.C."/>
        </authorList>
    </citation>
    <scope>NUCLEOTIDE SEQUENCE [LARGE SCALE GENOMIC DNA]</scope>
    <source>
        <strain evidence="1 2">IMV 1140</strain>
    </source>
</reference>
<dbReference type="Proteomes" id="UP001177260">
    <property type="component" value="Unassembled WGS sequence"/>
</dbReference>
<organism evidence="1 2">
    <name type="scientific">Aspergillus melleus</name>
    <dbReference type="NCBI Taxonomy" id="138277"/>
    <lineage>
        <taxon>Eukaryota</taxon>
        <taxon>Fungi</taxon>
        <taxon>Dikarya</taxon>
        <taxon>Ascomycota</taxon>
        <taxon>Pezizomycotina</taxon>
        <taxon>Eurotiomycetes</taxon>
        <taxon>Eurotiomycetidae</taxon>
        <taxon>Eurotiales</taxon>
        <taxon>Aspergillaceae</taxon>
        <taxon>Aspergillus</taxon>
        <taxon>Aspergillus subgen. Circumdati</taxon>
    </lineage>
</organism>
<gene>
    <name evidence="1" type="ORF">N8T08_006158</name>
</gene>
<proteinExistence type="predicted"/>
<accession>A0ACC3B130</accession>
<protein>
    <submittedName>
        <fullName evidence="1">Uncharacterized protein</fullName>
    </submittedName>
</protein>
<evidence type="ECO:0000313" key="1">
    <source>
        <dbReference type="EMBL" id="KAK1143757.1"/>
    </source>
</evidence>
<dbReference type="EMBL" id="JAOPJF010000037">
    <property type="protein sequence ID" value="KAK1143757.1"/>
    <property type="molecule type" value="Genomic_DNA"/>
</dbReference>
<name>A0ACC3B130_9EURO</name>
<sequence length="404" mass="46045">MSTSRHNASLSSSDSKRLRDRLAQKAQREKREARMRSLEDRVAFCEQNHGPAWMHQHTITLNRILEDNERLREQQVVLRHLLAQFNDVLSEKPSSLQTPPTIGPNPWHPSLNSGLAHRVEVEAAPKLTIQPGIAFPEKPAQSGLSQQGRGDSCLEEPLSLAVDTANTPAHVGMALRSLPGVHSFSQSTAPDTIPTWSLTPINEYGMNPSFMPATCPWFARPDLVAACPPVPAPLDLLYGTRRNYLADEVSHGIRRQSIRDPECLASGWLTYVYSKWRISPNPVTFERIPQFLHPLMAQLQRGHPNLIDLIVWPQLRLNMIDHWTRYDYCELIDYLCCCTKIRWPWGKDILERDAADNLTIRQDFFDVFTRADGWGLTTEFIEKYPELMEGMDVEAVRFCYEPAV</sequence>
<comment type="caution">
    <text evidence="1">The sequence shown here is derived from an EMBL/GenBank/DDBJ whole genome shotgun (WGS) entry which is preliminary data.</text>
</comment>
<evidence type="ECO:0000313" key="2">
    <source>
        <dbReference type="Proteomes" id="UP001177260"/>
    </source>
</evidence>